<comment type="caution">
    <text evidence="1">The sequence shown here is derived from an EMBL/GenBank/DDBJ whole genome shotgun (WGS) entry which is preliminary data.</text>
</comment>
<gene>
    <name evidence="1" type="ORF">PGLA1383_LOCUS12112</name>
</gene>
<name>A0A813E001_POLGL</name>
<accession>A0A813E001</accession>
<feature type="non-terminal residue" evidence="1">
    <location>
        <position position="117"/>
    </location>
</feature>
<proteinExistence type="predicted"/>
<keyword evidence="2" id="KW-1185">Reference proteome</keyword>
<dbReference type="Proteomes" id="UP000654075">
    <property type="component" value="Unassembled WGS sequence"/>
</dbReference>
<organism evidence="1 2">
    <name type="scientific">Polarella glacialis</name>
    <name type="common">Dinoflagellate</name>
    <dbReference type="NCBI Taxonomy" id="89957"/>
    <lineage>
        <taxon>Eukaryota</taxon>
        <taxon>Sar</taxon>
        <taxon>Alveolata</taxon>
        <taxon>Dinophyceae</taxon>
        <taxon>Suessiales</taxon>
        <taxon>Suessiaceae</taxon>
        <taxon>Polarella</taxon>
    </lineage>
</organism>
<dbReference type="AlphaFoldDB" id="A0A813E001"/>
<protein>
    <submittedName>
        <fullName evidence="1">Uncharacterized protein</fullName>
    </submittedName>
</protein>
<evidence type="ECO:0000313" key="2">
    <source>
        <dbReference type="Proteomes" id="UP000654075"/>
    </source>
</evidence>
<reference evidence="1" key="1">
    <citation type="submission" date="2021-02" db="EMBL/GenBank/DDBJ databases">
        <authorList>
            <person name="Dougan E. K."/>
            <person name="Rhodes N."/>
            <person name="Thang M."/>
            <person name="Chan C."/>
        </authorList>
    </citation>
    <scope>NUCLEOTIDE SEQUENCE</scope>
</reference>
<feature type="non-terminal residue" evidence="1">
    <location>
        <position position="1"/>
    </location>
</feature>
<sequence>AHLVKKGASLWQSVTEIPWDEVLGSGWPLFTLLGRLSSELALGRQKVVEASGLALGAWLPLAGCSGQIEGEEELDAPLAVVLSVAAQASANAQSSSFAAGAEAAAMAQGMLTAYWQS</sequence>
<dbReference type="EMBL" id="CAJNNV010006378">
    <property type="protein sequence ID" value="CAE8593516.1"/>
    <property type="molecule type" value="Genomic_DNA"/>
</dbReference>
<evidence type="ECO:0000313" key="1">
    <source>
        <dbReference type="EMBL" id="CAE8593516.1"/>
    </source>
</evidence>